<evidence type="ECO:0000313" key="2">
    <source>
        <dbReference type="EMBL" id="SFE29626.1"/>
    </source>
</evidence>
<organism evidence="2 3">
    <name type="scientific">Paracidovorax wautersii</name>
    <dbReference type="NCBI Taxonomy" id="1177982"/>
    <lineage>
        <taxon>Bacteria</taxon>
        <taxon>Pseudomonadati</taxon>
        <taxon>Pseudomonadota</taxon>
        <taxon>Betaproteobacteria</taxon>
        <taxon>Burkholderiales</taxon>
        <taxon>Comamonadaceae</taxon>
        <taxon>Paracidovorax</taxon>
    </lineage>
</organism>
<accession>A0A1I1ZD09</accession>
<sequence length="219" mass="21918">MGIALIALTSLSQPVKALTQFLGGPARHKSLPLPQTADAARPAAAAPATAAPDATQPPASQHTAGQLPAWTAAATASAGTAVALATSTGALKPYVVPRPSRRRLAGGIKRPSAAPTASVMPADAAPAPAPRPAAMPWMNAPAALAFAAPAANADRFHPAGASVAADAASKTRSAAPRPLLRVLRRVQVGDPARLVISGRMADVCAELDRLAASEARLAL</sequence>
<feature type="region of interest" description="Disordered" evidence="1">
    <location>
        <begin position="102"/>
        <end position="131"/>
    </location>
</feature>
<feature type="compositionally biased region" description="Low complexity" evidence="1">
    <location>
        <begin position="117"/>
        <end position="126"/>
    </location>
</feature>
<protein>
    <submittedName>
        <fullName evidence="2">Uncharacterized protein</fullName>
    </submittedName>
</protein>
<evidence type="ECO:0000256" key="1">
    <source>
        <dbReference type="SAM" id="MobiDB-lite"/>
    </source>
</evidence>
<feature type="compositionally biased region" description="Low complexity" evidence="1">
    <location>
        <begin position="34"/>
        <end position="66"/>
    </location>
</feature>
<keyword evidence="3" id="KW-1185">Reference proteome</keyword>
<dbReference type="EMBL" id="FONX01000001">
    <property type="protein sequence ID" value="SFE29626.1"/>
    <property type="molecule type" value="Genomic_DNA"/>
</dbReference>
<reference evidence="3" key="1">
    <citation type="submission" date="2016-10" db="EMBL/GenBank/DDBJ databases">
        <authorList>
            <person name="Varghese N."/>
            <person name="Submissions S."/>
        </authorList>
    </citation>
    <scope>NUCLEOTIDE SEQUENCE [LARGE SCALE GENOMIC DNA]</scope>
    <source>
        <strain evidence="3">DSM 27981</strain>
    </source>
</reference>
<feature type="region of interest" description="Disordered" evidence="1">
    <location>
        <begin position="25"/>
        <end position="66"/>
    </location>
</feature>
<dbReference type="RefSeq" id="WP_175518384.1">
    <property type="nucleotide sequence ID" value="NZ_FONX01000001.1"/>
</dbReference>
<name>A0A1I1ZD09_9BURK</name>
<evidence type="ECO:0000313" key="3">
    <source>
        <dbReference type="Proteomes" id="UP000199119"/>
    </source>
</evidence>
<dbReference type="AlphaFoldDB" id="A0A1I1ZD09"/>
<dbReference type="Proteomes" id="UP000199119">
    <property type="component" value="Unassembled WGS sequence"/>
</dbReference>
<gene>
    <name evidence="2" type="ORF">SAMN04489711_10167</name>
</gene>
<proteinExistence type="predicted"/>